<dbReference type="EC" id="1.-.-.-" evidence="7"/>
<name>A0ABW4TYJ1_9SPHN</name>
<evidence type="ECO:0000256" key="5">
    <source>
        <dbReference type="ARBA" id="ARBA00023014"/>
    </source>
</evidence>
<accession>A0ABW4TYJ1</accession>
<evidence type="ECO:0000256" key="2">
    <source>
        <dbReference type="ARBA" id="ARBA00022723"/>
    </source>
</evidence>
<keyword evidence="2" id="KW-0479">Metal-binding</keyword>
<comment type="caution">
    <text evidence="7">The sequence shown here is derived from an EMBL/GenBank/DDBJ whole genome shotgun (WGS) entry which is preliminary data.</text>
</comment>
<evidence type="ECO:0000313" key="8">
    <source>
        <dbReference type="Proteomes" id="UP001597400"/>
    </source>
</evidence>
<evidence type="ECO:0000256" key="1">
    <source>
        <dbReference type="ARBA" id="ARBA00022485"/>
    </source>
</evidence>
<dbReference type="Pfam" id="PF12831">
    <property type="entry name" value="FAD_oxidored"/>
    <property type="match status" value="1"/>
</dbReference>
<dbReference type="InterPro" id="IPR036188">
    <property type="entry name" value="FAD/NAD-bd_sf"/>
</dbReference>
<dbReference type="PANTHER" id="PTHR43498:SF1">
    <property type="entry name" value="COB--COM HETERODISULFIDE REDUCTASE IRON-SULFUR SUBUNIT A"/>
    <property type="match status" value="1"/>
</dbReference>
<evidence type="ECO:0000256" key="4">
    <source>
        <dbReference type="ARBA" id="ARBA00023004"/>
    </source>
</evidence>
<keyword evidence="8" id="KW-1185">Reference proteome</keyword>
<dbReference type="InterPro" id="IPR039650">
    <property type="entry name" value="HdrA-like"/>
</dbReference>
<sequence>MSPKASLTRAALLWTGIALSGSAAVARPTAPVRTEVAIYGCTPAGIAAAIGVRRRNHSVTLACRDGWIGGMSTNGLGFADAGDHAAVGGLARQFYRDVKTYYRDRGITDTAASQPHPGAKNDDRDTQWVFEPHVAEAIYTRWLARYGIKPLFDFRLRLDRRGVASRGGRLIEMVAEDGRRVAGTMFIDASYEGDLMGMAGVSYATGREANAQYGETLNGNQPRNSVNHQFTRDVDPYVVPGRPASGLLPRIEPGPAGVEGAADQRVQAYTYRLCMTKRPEIRVPFRKPANYDPKQYELLGRYFDAGWRETFRKYDPIPNGKTDTNNFDAFSFDDIGRNYAYPTGSYAVRARILDEHRTYQQGLLWYMQNDPRVPADMRRAMAPWGLCADEFKDNANWPREIYMREGRRMVSDFVMTEHHLRGLSATPRSIGLGSYNMDSHNVRRYVDARGFARNEGNIEVSPGRTYEISYDALVPKRSQATNLLVPAAISASHIAYGSVRMEPVFTILGESAGIAAAIAIDTNVAVQDVSYPRLEQELRTVGQILHP</sequence>
<protein>
    <submittedName>
        <fullName evidence="7">FAD-dependent oxidoreductase</fullName>
        <ecNumber evidence="7">1.-.-.-</ecNumber>
    </submittedName>
</protein>
<keyword evidence="4" id="KW-0408">Iron</keyword>
<evidence type="ECO:0000256" key="6">
    <source>
        <dbReference type="SAM" id="SignalP"/>
    </source>
</evidence>
<organism evidence="7 8">
    <name type="scientific">Sphingomonas arantia</name>
    <dbReference type="NCBI Taxonomy" id="1460676"/>
    <lineage>
        <taxon>Bacteria</taxon>
        <taxon>Pseudomonadati</taxon>
        <taxon>Pseudomonadota</taxon>
        <taxon>Alphaproteobacteria</taxon>
        <taxon>Sphingomonadales</taxon>
        <taxon>Sphingomonadaceae</taxon>
        <taxon>Sphingomonas</taxon>
    </lineage>
</organism>
<proteinExistence type="predicted"/>
<evidence type="ECO:0000313" key="7">
    <source>
        <dbReference type="EMBL" id="MFD1950348.1"/>
    </source>
</evidence>
<dbReference type="RefSeq" id="WP_380928372.1">
    <property type="nucleotide sequence ID" value="NZ_JBHUGS010000002.1"/>
</dbReference>
<keyword evidence="1" id="KW-0004">4Fe-4S</keyword>
<dbReference type="PANTHER" id="PTHR43498">
    <property type="entry name" value="FERREDOXIN:COB-COM HETERODISULFIDE REDUCTASE SUBUNIT A"/>
    <property type="match status" value="1"/>
</dbReference>
<dbReference type="EMBL" id="JBHUGS010000002">
    <property type="protein sequence ID" value="MFD1950348.1"/>
    <property type="molecule type" value="Genomic_DNA"/>
</dbReference>
<dbReference type="GO" id="GO:0016491">
    <property type="term" value="F:oxidoreductase activity"/>
    <property type="evidence" value="ECO:0007669"/>
    <property type="project" value="UniProtKB-KW"/>
</dbReference>
<dbReference type="SUPFAM" id="SSF51905">
    <property type="entry name" value="FAD/NAD(P)-binding domain"/>
    <property type="match status" value="1"/>
</dbReference>
<evidence type="ECO:0000256" key="3">
    <source>
        <dbReference type="ARBA" id="ARBA00023002"/>
    </source>
</evidence>
<keyword evidence="6" id="KW-0732">Signal</keyword>
<feature type="signal peptide" evidence="6">
    <location>
        <begin position="1"/>
        <end position="20"/>
    </location>
</feature>
<feature type="chain" id="PRO_5045576848" evidence="6">
    <location>
        <begin position="21"/>
        <end position="547"/>
    </location>
</feature>
<gene>
    <name evidence="7" type="ORF">ACFSGX_06165</name>
</gene>
<keyword evidence="3 7" id="KW-0560">Oxidoreductase</keyword>
<dbReference type="Proteomes" id="UP001597400">
    <property type="component" value="Unassembled WGS sequence"/>
</dbReference>
<keyword evidence="5" id="KW-0411">Iron-sulfur</keyword>
<reference evidence="8" key="1">
    <citation type="journal article" date="2019" name="Int. J. Syst. Evol. Microbiol.">
        <title>The Global Catalogue of Microorganisms (GCM) 10K type strain sequencing project: providing services to taxonomists for standard genome sequencing and annotation.</title>
        <authorList>
            <consortium name="The Broad Institute Genomics Platform"/>
            <consortium name="The Broad Institute Genome Sequencing Center for Infectious Disease"/>
            <person name="Wu L."/>
            <person name="Ma J."/>
        </authorList>
    </citation>
    <scope>NUCLEOTIDE SEQUENCE [LARGE SCALE GENOMIC DNA]</scope>
    <source>
        <strain evidence="8">CGMCC 1.12702</strain>
    </source>
</reference>